<feature type="transmembrane region" description="Helical" evidence="1">
    <location>
        <begin position="12"/>
        <end position="34"/>
    </location>
</feature>
<dbReference type="EMBL" id="AHNR02000068">
    <property type="protein sequence ID" value="EKR53050.1"/>
    <property type="molecule type" value="Genomic_DNA"/>
</dbReference>
<keyword evidence="1" id="KW-0812">Transmembrane</keyword>
<proteinExistence type="predicted"/>
<keyword evidence="1" id="KW-0472">Membrane</keyword>
<reference evidence="2 3" key="1">
    <citation type="submission" date="2012-10" db="EMBL/GenBank/DDBJ databases">
        <authorList>
            <person name="Harkins D.M."/>
            <person name="Durkin A.S."/>
            <person name="Brinkac L.M."/>
            <person name="Haft D.H."/>
            <person name="Selengut J.D."/>
            <person name="Sanka R."/>
            <person name="DePew J."/>
            <person name="Purushe J."/>
            <person name="Chanthongthip A."/>
            <person name="Lattana O."/>
            <person name="Phetsouvanh R."/>
            <person name="Newton P.N."/>
            <person name="Vinetz J.M."/>
            <person name="Sutton G.G."/>
            <person name="Nierman W.C."/>
            <person name="Fouts D.E."/>
        </authorList>
    </citation>
    <scope>NUCLEOTIDE SEQUENCE [LARGE SCALE GENOMIC DNA]</scope>
    <source>
        <strain evidence="2 3">UI 12758</strain>
    </source>
</reference>
<gene>
    <name evidence="2" type="ORF">LEP1GSC105_1704</name>
</gene>
<evidence type="ECO:0000313" key="2">
    <source>
        <dbReference type="EMBL" id="EKR53050.1"/>
    </source>
</evidence>
<sequence length="61" mass="7214">MLENDLNSIFRIFPFVFFQTIYKVFLCKVCFKIVNNTTHTDFKRGIQKIGGFALLIFFKAE</sequence>
<evidence type="ECO:0000256" key="1">
    <source>
        <dbReference type="SAM" id="Phobius"/>
    </source>
</evidence>
<protein>
    <submittedName>
        <fullName evidence="2">Uncharacterized protein</fullName>
    </submittedName>
</protein>
<dbReference type="Proteomes" id="UP000001340">
    <property type="component" value="Unassembled WGS sequence"/>
</dbReference>
<keyword evidence="1" id="KW-1133">Transmembrane helix</keyword>
<name>A0A0E2CZB5_LEPIR</name>
<dbReference type="AlphaFoldDB" id="A0A0E2CZB5"/>
<evidence type="ECO:0000313" key="3">
    <source>
        <dbReference type="Proteomes" id="UP000001340"/>
    </source>
</evidence>
<comment type="caution">
    <text evidence="2">The sequence shown here is derived from an EMBL/GenBank/DDBJ whole genome shotgun (WGS) entry which is preliminary data.</text>
</comment>
<accession>A0A0E2CZB5</accession>
<organism evidence="2 3">
    <name type="scientific">Leptospira interrogans str. UI 12758</name>
    <dbReference type="NCBI Taxonomy" id="1049938"/>
    <lineage>
        <taxon>Bacteria</taxon>
        <taxon>Pseudomonadati</taxon>
        <taxon>Spirochaetota</taxon>
        <taxon>Spirochaetia</taxon>
        <taxon>Leptospirales</taxon>
        <taxon>Leptospiraceae</taxon>
        <taxon>Leptospira</taxon>
    </lineage>
</organism>